<evidence type="ECO:0000313" key="2">
    <source>
        <dbReference type="Proteomes" id="UP001201273"/>
    </source>
</evidence>
<organism evidence="1 2">
    <name type="scientific">Motilimonas cestriensis</name>
    <dbReference type="NCBI Taxonomy" id="2742685"/>
    <lineage>
        <taxon>Bacteria</taxon>
        <taxon>Pseudomonadati</taxon>
        <taxon>Pseudomonadota</taxon>
        <taxon>Gammaproteobacteria</taxon>
        <taxon>Alteromonadales</taxon>
        <taxon>Alteromonadales genera incertae sedis</taxon>
        <taxon>Motilimonas</taxon>
    </lineage>
</organism>
<dbReference type="EMBL" id="JAIMJA010000013">
    <property type="protein sequence ID" value="MCE2595766.1"/>
    <property type="molecule type" value="Genomic_DNA"/>
</dbReference>
<protein>
    <submittedName>
        <fullName evidence="1">Uncharacterized protein</fullName>
    </submittedName>
</protein>
<proteinExistence type="predicted"/>
<comment type="caution">
    <text evidence="1">The sequence shown here is derived from an EMBL/GenBank/DDBJ whole genome shotgun (WGS) entry which is preliminary data.</text>
</comment>
<keyword evidence="2" id="KW-1185">Reference proteome</keyword>
<name>A0ABS8WDR1_9GAMM</name>
<dbReference type="Proteomes" id="UP001201273">
    <property type="component" value="Unassembled WGS sequence"/>
</dbReference>
<reference evidence="1 2" key="1">
    <citation type="journal article" date="2022" name="Environ. Microbiol. Rep.">
        <title>Eco-phylogenetic analyses reveal divergent evolution of vitamin B12 metabolism in the marine bacterial family 'Psychromonadaceae'.</title>
        <authorList>
            <person name="Jin X."/>
            <person name="Yang Y."/>
            <person name="Cao H."/>
            <person name="Gao B."/>
            <person name="Zhao Z."/>
        </authorList>
    </citation>
    <scope>NUCLEOTIDE SEQUENCE [LARGE SCALE GENOMIC DNA]</scope>
    <source>
        <strain evidence="1 2">MKS20</strain>
    </source>
</reference>
<gene>
    <name evidence="1" type="ORF">K6Y31_13220</name>
</gene>
<sequence length="114" mass="13121">MATQLTDLSCRTTFSIKKITEYMLPDSKESFYLLLDGSVPLLVIRPAYEVFLADLTTLSGVHNKKGYCHYSEMTRFPKRIHKSANEIHYGLGFRFDDLAAVELFIQKLISIIRE</sequence>
<accession>A0ABS8WDR1</accession>
<evidence type="ECO:0000313" key="1">
    <source>
        <dbReference type="EMBL" id="MCE2595766.1"/>
    </source>
</evidence>